<organism evidence="1 2">
    <name type="scientific">Microcystis aeruginosa PCC 7806SL</name>
    <dbReference type="NCBI Taxonomy" id="1903187"/>
    <lineage>
        <taxon>Bacteria</taxon>
        <taxon>Bacillati</taxon>
        <taxon>Cyanobacteriota</taxon>
        <taxon>Cyanophyceae</taxon>
        <taxon>Oscillatoriophycideae</taxon>
        <taxon>Chroococcales</taxon>
        <taxon>Microcystaceae</taxon>
        <taxon>Microcystis</taxon>
    </lineage>
</organism>
<protein>
    <submittedName>
        <fullName evidence="1">Uncharacterized protein</fullName>
    </submittedName>
</protein>
<dbReference type="AlphaFoldDB" id="A0AB33BWX0"/>
<dbReference type="Proteomes" id="UP000192439">
    <property type="component" value="Chromosome"/>
</dbReference>
<proteinExistence type="predicted"/>
<evidence type="ECO:0000313" key="2">
    <source>
        <dbReference type="Proteomes" id="UP000192439"/>
    </source>
</evidence>
<gene>
    <name evidence="1" type="ORF">BH695_1616</name>
</gene>
<reference evidence="1 2" key="1">
    <citation type="journal article" date="2018" name="Harmful Algae">
        <title>The highly heterogeneous methylated genomes and diverse restriction-modification systems of bloom-forming Microcystis.</title>
        <authorList>
            <person name="Zhao L."/>
            <person name="Song Y."/>
            <person name="Li L."/>
            <person name="Gan N."/>
            <person name="Brand J.J."/>
            <person name="Song L."/>
        </authorList>
    </citation>
    <scope>NUCLEOTIDE SEQUENCE [LARGE SCALE GENOMIC DNA]</scope>
    <source>
        <strain evidence="1 2">PCC 7806SL</strain>
    </source>
</reference>
<sequence>MNGNFFNIVLRDLGLTLLPIREAYEWKRCVGLIHELTLQFF</sequence>
<name>A0AB33BWX0_MICA7</name>
<accession>A0AB33BWX0</accession>
<keyword evidence="2" id="KW-1185">Reference proteome</keyword>
<dbReference type="EMBL" id="CP020771">
    <property type="protein sequence ID" value="ARI80897.1"/>
    <property type="molecule type" value="Genomic_DNA"/>
</dbReference>
<evidence type="ECO:0000313" key="1">
    <source>
        <dbReference type="EMBL" id="ARI80897.1"/>
    </source>
</evidence>